<proteinExistence type="predicted"/>
<dbReference type="PIRSF" id="PIRSF002937">
    <property type="entry name" value="Res_reg_Spo0A"/>
    <property type="match status" value="1"/>
</dbReference>
<keyword evidence="11 14" id="KW-0010">Activator</keyword>
<evidence type="ECO:0000256" key="8">
    <source>
        <dbReference type="ARBA" id="ARBA00023012"/>
    </source>
</evidence>
<keyword evidence="12 14" id="KW-0804">Transcription</keyword>
<dbReference type="InterPro" id="IPR001789">
    <property type="entry name" value="Sig_transdc_resp-reg_receiver"/>
</dbReference>
<dbReference type="STRING" id="474960.SAMN05216180_0534"/>
<evidence type="ECO:0000256" key="1">
    <source>
        <dbReference type="ARBA" id="ARBA00004496"/>
    </source>
</evidence>
<keyword evidence="9 14" id="KW-0805">Transcription regulation</keyword>
<organism evidence="18 19">
    <name type="scientific">Hydrogenoanaerobacterium saccharovorans</name>
    <dbReference type="NCBI Taxonomy" id="474960"/>
    <lineage>
        <taxon>Bacteria</taxon>
        <taxon>Bacillati</taxon>
        <taxon>Bacillota</taxon>
        <taxon>Clostridia</taxon>
        <taxon>Eubacteriales</taxon>
        <taxon>Oscillospiraceae</taxon>
        <taxon>Hydrogenoanaerobacterium</taxon>
    </lineage>
</organism>
<dbReference type="RefSeq" id="WP_092751362.1">
    <property type="nucleotide sequence ID" value="NZ_FOCG01000001.1"/>
</dbReference>
<gene>
    <name evidence="18" type="ORF">SAMN05216180_0534</name>
</gene>
<evidence type="ECO:0000256" key="6">
    <source>
        <dbReference type="ARBA" id="ARBA00022837"/>
    </source>
</evidence>
<comment type="subcellular location">
    <subcellularLocation>
        <location evidence="1 14">Cytoplasm</location>
    </subcellularLocation>
</comment>
<evidence type="ECO:0000256" key="13">
    <source>
        <dbReference type="ARBA" id="ARBA00024867"/>
    </source>
</evidence>
<dbReference type="EMBL" id="FOCG01000001">
    <property type="protein sequence ID" value="SEM55207.1"/>
    <property type="molecule type" value="Genomic_DNA"/>
</dbReference>
<dbReference type="GO" id="GO:0003677">
    <property type="term" value="F:DNA binding"/>
    <property type="evidence" value="ECO:0007669"/>
    <property type="project" value="UniProtKB-KW"/>
</dbReference>
<dbReference type="InterPro" id="IPR016032">
    <property type="entry name" value="Sig_transdc_resp-reg_C-effctor"/>
</dbReference>
<keyword evidence="8 14" id="KW-0902">Two-component regulatory system</keyword>
<feature type="binding site" evidence="15">
    <location>
        <position position="12"/>
    </location>
    <ligand>
        <name>Ca(2+)</name>
        <dbReference type="ChEBI" id="CHEBI:29108"/>
    </ligand>
</feature>
<dbReference type="GO" id="GO:0003700">
    <property type="term" value="F:DNA-binding transcription factor activity"/>
    <property type="evidence" value="ECO:0007669"/>
    <property type="project" value="InterPro"/>
</dbReference>
<feature type="binding site" evidence="15">
    <location>
        <position position="11"/>
    </location>
    <ligand>
        <name>Ca(2+)</name>
        <dbReference type="ChEBI" id="CHEBI:29108"/>
    </ligand>
</feature>
<comment type="function">
    <text evidence="13 14">May play the central regulatory role in sporulation. It may be an element of the effector pathway responsible for the activation of sporulation genes in response to nutritional stress. Spo0A may act in concert with spo0H (a sigma factor) to control the expression of some genes that are critical to the sporulation process.</text>
</comment>
<protein>
    <recommendedName>
        <fullName evidence="2 14">Stage 0 sporulation protein A homolog</fullName>
    </recommendedName>
</protein>
<dbReference type="GO" id="GO:0000160">
    <property type="term" value="P:phosphorelay signal transduction system"/>
    <property type="evidence" value="ECO:0007669"/>
    <property type="project" value="UniProtKB-UniRule"/>
</dbReference>
<dbReference type="InterPro" id="IPR014879">
    <property type="entry name" value="Spo0A_C"/>
</dbReference>
<accession>A0A1H7ZCH6</accession>
<evidence type="ECO:0000259" key="17">
    <source>
        <dbReference type="PROSITE" id="PS50110"/>
    </source>
</evidence>
<feature type="binding site" evidence="15">
    <location>
        <position position="56"/>
    </location>
    <ligand>
        <name>Ca(2+)</name>
        <dbReference type="ChEBI" id="CHEBI:29108"/>
    </ligand>
</feature>
<dbReference type="InterPro" id="IPR036388">
    <property type="entry name" value="WH-like_DNA-bd_sf"/>
</dbReference>
<sequence length="267" mass="30360">MENRLKIIIADDNKDFSVPCSNLLKTYGFDTTILEKDGAILLEKISEQKPDVVLCDIFMPYFDAISVMKQVKNAGTAKPLFMVMSTFDNPTLQKEVMDTGASYFFLKPFDVEVLVERIVQLTGIRKMTNISNAQVLPFVKSEPDIEMMVTEIIHQIGVPAHIKGYHYLRESIMLCIEDHDIINSVTKQLYPTVAKRYNTTSSRVERAIRHAIEVAWDRGDVDILNSYFGYTIHNSRGKPTNSEFIALISDKLTLRLKGMRTEAEAVK</sequence>
<dbReference type="Proteomes" id="UP000199158">
    <property type="component" value="Unassembled WGS sequence"/>
</dbReference>
<dbReference type="SUPFAM" id="SSF52172">
    <property type="entry name" value="CheY-like"/>
    <property type="match status" value="1"/>
</dbReference>
<reference evidence="18 19" key="1">
    <citation type="submission" date="2016-10" db="EMBL/GenBank/DDBJ databases">
        <authorList>
            <person name="de Groot N.N."/>
        </authorList>
    </citation>
    <scope>NUCLEOTIDE SEQUENCE [LARGE SCALE GENOMIC DNA]</scope>
    <source>
        <strain evidence="18 19">CGMCC 1.5070</strain>
    </source>
</reference>
<dbReference type="SUPFAM" id="SSF46894">
    <property type="entry name" value="C-terminal effector domain of the bipartite response regulators"/>
    <property type="match status" value="1"/>
</dbReference>
<dbReference type="SMART" id="SM00448">
    <property type="entry name" value="REC"/>
    <property type="match status" value="1"/>
</dbReference>
<dbReference type="Gene3D" id="1.10.10.10">
    <property type="entry name" value="Winged helix-like DNA-binding domain superfamily/Winged helix DNA-binding domain"/>
    <property type="match status" value="1"/>
</dbReference>
<evidence type="ECO:0000256" key="2">
    <source>
        <dbReference type="ARBA" id="ARBA00018672"/>
    </source>
</evidence>
<keyword evidence="5 16" id="KW-0597">Phosphoprotein</keyword>
<keyword evidence="3 14" id="KW-0963">Cytoplasm</keyword>
<dbReference type="InterPro" id="IPR012052">
    <property type="entry name" value="Spore_0_A"/>
</dbReference>
<dbReference type="AlphaFoldDB" id="A0A1H7ZCH6"/>
<name>A0A1H7ZCH6_9FIRM</name>
<dbReference type="PROSITE" id="PS50110">
    <property type="entry name" value="RESPONSE_REGULATORY"/>
    <property type="match status" value="1"/>
</dbReference>
<comment type="cofactor">
    <cofactor evidence="14 15">
        <name>Ca(2+)</name>
        <dbReference type="ChEBI" id="CHEBI:29108"/>
    </cofactor>
    <text evidence="14 15">Binds 1 Ca(2+) ion per subunit.</text>
</comment>
<dbReference type="PANTHER" id="PTHR44591:SF3">
    <property type="entry name" value="RESPONSE REGULATORY DOMAIN-CONTAINING PROTEIN"/>
    <property type="match status" value="1"/>
</dbReference>
<evidence type="ECO:0000256" key="14">
    <source>
        <dbReference type="PIRNR" id="PIRNR002937"/>
    </source>
</evidence>
<keyword evidence="10 14" id="KW-0238">DNA-binding</keyword>
<dbReference type="Pfam" id="PF08769">
    <property type="entry name" value="Spo0A_C"/>
    <property type="match status" value="1"/>
</dbReference>
<dbReference type="GO" id="GO:0051606">
    <property type="term" value="P:detection of stimulus"/>
    <property type="evidence" value="ECO:0007669"/>
    <property type="project" value="UniProtKB-UniRule"/>
</dbReference>
<evidence type="ECO:0000256" key="5">
    <source>
        <dbReference type="ARBA" id="ARBA00022553"/>
    </source>
</evidence>
<evidence type="ECO:0000313" key="18">
    <source>
        <dbReference type="EMBL" id="SEM55207.1"/>
    </source>
</evidence>
<evidence type="ECO:0000256" key="10">
    <source>
        <dbReference type="ARBA" id="ARBA00023125"/>
    </source>
</evidence>
<evidence type="ECO:0000256" key="16">
    <source>
        <dbReference type="PROSITE-ProRule" id="PRU00169"/>
    </source>
</evidence>
<dbReference type="PANTHER" id="PTHR44591">
    <property type="entry name" value="STRESS RESPONSE REGULATOR PROTEIN 1"/>
    <property type="match status" value="1"/>
</dbReference>
<dbReference type="Gene3D" id="3.40.50.2300">
    <property type="match status" value="1"/>
</dbReference>
<evidence type="ECO:0000256" key="4">
    <source>
        <dbReference type="ARBA" id="ARBA00022491"/>
    </source>
</evidence>
<evidence type="ECO:0000256" key="7">
    <source>
        <dbReference type="ARBA" id="ARBA00022969"/>
    </source>
</evidence>
<dbReference type="Pfam" id="PF00072">
    <property type="entry name" value="Response_reg"/>
    <property type="match status" value="1"/>
</dbReference>
<evidence type="ECO:0000256" key="11">
    <source>
        <dbReference type="ARBA" id="ARBA00023159"/>
    </source>
</evidence>
<dbReference type="GO" id="GO:0042173">
    <property type="term" value="P:regulation of sporulation resulting in formation of a cellular spore"/>
    <property type="evidence" value="ECO:0007669"/>
    <property type="project" value="InterPro"/>
</dbReference>
<dbReference type="GO" id="GO:0030435">
    <property type="term" value="P:sporulation resulting in formation of a cellular spore"/>
    <property type="evidence" value="ECO:0007669"/>
    <property type="project" value="UniProtKB-UniRule"/>
</dbReference>
<evidence type="ECO:0000256" key="9">
    <source>
        <dbReference type="ARBA" id="ARBA00023015"/>
    </source>
</evidence>
<dbReference type="GO" id="GO:0005737">
    <property type="term" value="C:cytoplasm"/>
    <property type="evidence" value="ECO:0007669"/>
    <property type="project" value="UniProtKB-SubCell"/>
</dbReference>
<feature type="modified residue" description="4-aspartylphosphate" evidence="16">
    <location>
        <position position="56"/>
    </location>
</feature>
<dbReference type="GO" id="GO:0005509">
    <property type="term" value="F:calcium ion binding"/>
    <property type="evidence" value="ECO:0007669"/>
    <property type="project" value="UniProtKB-UniRule"/>
</dbReference>
<dbReference type="OrthoDB" id="9793299at2"/>
<keyword evidence="4 14" id="KW-0678">Repressor</keyword>
<dbReference type="InterPro" id="IPR050595">
    <property type="entry name" value="Bact_response_regulator"/>
</dbReference>
<keyword evidence="7 14" id="KW-0749">Sporulation</keyword>
<evidence type="ECO:0000256" key="12">
    <source>
        <dbReference type="ARBA" id="ARBA00023163"/>
    </source>
</evidence>
<evidence type="ECO:0000313" key="19">
    <source>
        <dbReference type="Proteomes" id="UP000199158"/>
    </source>
</evidence>
<evidence type="ECO:0000256" key="3">
    <source>
        <dbReference type="ARBA" id="ARBA00022490"/>
    </source>
</evidence>
<keyword evidence="19" id="KW-1185">Reference proteome</keyword>
<keyword evidence="6 14" id="KW-0106">Calcium</keyword>
<dbReference type="InterPro" id="IPR011006">
    <property type="entry name" value="CheY-like_superfamily"/>
</dbReference>
<feature type="domain" description="Response regulatory" evidence="17">
    <location>
        <begin position="6"/>
        <end position="122"/>
    </location>
</feature>
<dbReference type="NCBIfam" id="TIGR02875">
    <property type="entry name" value="spore_0_A"/>
    <property type="match status" value="1"/>
</dbReference>
<keyword evidence="14 15" id="KW-0479">Metal-binding</keyword>
<evidence type="ECO:0000256" key="15">
    <source>
        <dbReference type="PIRSR" id="PIRSR002937-1"/>
    </source>
</evidence>